<dbReference type="Proteomes" id="UP000548326">
    <property type="component" value="Unassembled WGS sequence"/>
</dbReference>
<evidence type="ECO:0000313" key="1">
    <source>
        <dbReference type="EMBL" id="MBB6126977.1"/>
    </source>
</evidence>
<dbReference type="EMBL" id="JACHCA010000003">
    <property type="protein sequence ID" value="MBB6126977.1"/>
    <property type="molecule type" value="Genomic_DNA"/>
</dbReference>
<accession>A0A841J851</accession>
<organism evidence="1 2">
    <name type="scientific">Mucilaginibacter lappiensis</name>
    <dbReference type="NCBI Taxonomy" id="354630"/>
    <lineage>
        <taxon>Bacteria</taxon>
        <taxon>Pseudomonadati</taxon>
        <taxon>Bacteroidota</taxon>
        <taxon>Sphingobacteriia</taxon>
        <taxon>Sphingobacteriales</taxon>
        <taxon>Sphingobacteriaceae</taxon>
        <taxon>Mucilaginibacter</taxon>
    </lineage>
</organism>
<evidence type="ECO:0000313" key="2">
    <source>
        <dbReference type="Proteomes" id="UP000548326"/>
    </source>
</evidence>
<sequence>MEETKKEPETKLDIFQTLLKSAALNYAMNKVLLGAVLELTEKMGGKPFDENSKAASDKIEQYKKEFYDAYSI</sequence>
<reference evidence="1 2" key="1">
    <citation type="submission" date="2020-08" db="EMBL/GenBank/DDBJ databases">
        <title>Genomic Encyclopedia of Type Strains, Phase IV (KMG-V): Genome sequencing to study the core and pangenomes of soil and plant-associated prokaryotes.</title>
        <authorList>
            <person name="Whitman W."/>
        </authorList>
    </citation>
    <scope>NUCLEOTIDE SEQUENCE [LARGE SCALE GENOMIC DNA]</scope>
    <source>
        <strain evidence="1 2">MP601</strain>
    </source>
</reference>
<dbReference type="RefSeq" id="WP_183586161.1">
    <property type="nucleotide sequence ID" value="NZ_JACHCA010000003.1"/>
</dbReference>
<dbReference type="AlphaFoldDB" id="A0A841J851"/>
<comment type="caution">
    <text evidence="1">The sequence shown here is derived from an EMBL/GenBank/DDBJ whole genome shotgun (WGS) entry which is preliminary data.</text>
</comment>
<protein>
    <submittedName>
        <fullName evidence="1">Uncharacterized protein</fullName>
    </submittedName>
</protein>
<proteinExistence type="predicted"/>
<gene>
    <name evidence="1" type="ORF">HDF22_001083</name>
</gene>
<name>A0A841J851_9SPHI</name>